<dbReference type="Proteomes" id="UP001219518">
    <property type="component" value="Unassembled WGS sequence"/>
</dbReference>
<evidence type="ECO:0000313" key="3">
    <source>
        <dbReference type="Proteomes" id="UP001219518"/>
    </source>
</evidence>
<dbReference type="SUPFAM" id="SSF53098">
    <property type="entry name" value="Ribonuclease H-like"/>
    <property type="match status" value="1"/>
</dbReference>
<feature type="region of interest" description="Disordered" evidence="1">
    <location>
        <begin position="105"/>
        <end position="183"/>
    </location>
</feature>
<feature type="compositionally biased region" description="Acidic residues" evidence="1">
    <location>
        <begin position="122"/>
        <end position="146"/>
    </location>
</feature>
<reference evidence="2" key="1">
    <citation type="submission" date="2021-07" db="EMBL/GenBank/DDBJ databases">
        <authorList>
            <person name="Catto M.A."/>
            <person name="Jacobson A."/>
            <person name="Kennedy G."/>
            <person name="Labadie P."/>
            <person name="Hunt B.G."/>
            <person name="Srinivasan R."/>
        </authorList>
    </citation>
    <scope>NUCLEOTIDE SEQUENCE</scope>
    <source>
        <strain evidence="2">PL_HMW_Pooled</strain>
        <tissue evidence="2">Head</tissue>
    </source>
</reference>
<protein>
    <submittedName>
        <fullName evidence="2">U3 small nucleolar RNA-associated protein 25</fullName>
    </submittedName>
</protein>
<evidence type="ECO:0000313" key="2">
    <source>
        <dbReference type="EMBL" id="KAK3911565.1"/>
    </source>
</evidence>
<evidence type="ECO:0000256" key="1">
    <source>
        <dbReference type="SAM" id="MobiDB-lite"/>
    </source>
</evidence>
<name>A0AAE1H0W4_9NEOP</name>
<keyword evidence="3" id="KW-1185">Reference proteome</keyword>
<dbReference type="EMBL" id="JAHWGI010000279">
    <property type="protein sequence ID" value="KAK3911565.1"/>
    <property type="molecule type" value="Genomic_DNA"/>
</dbReference>
<dbReference type="InterPro" id="IPR012337">
    <property type="entry name" value="RNaseH-like_sf"/>
</dbReference>
<accession>A0AAE1H0W4</accession>
<proteinExistence type="predicted"/>
<reference evidence="2" key="2">
    <citation type="journal article" date="2023" name="BMC Genomics">
        <title>Pest status, molecular evolution, and epigenetic factors derived from the genome assembly of Frankliniella fusca, a thysanopteran phytovirus vector.</title>
        <authorList>
            <person name="Catto M.A."/>
            <person name="Labadie P.E."/>
            <person name="Jacobson A.L."/>
            <person name="Kennedy G.G."/>
            <person name="Srinivasan R."/>
            <person name="Hunt B.G."/>
        </authorList>
    </citation>
    <scope>NUCLEOTIDE SEQUENCE</scope>
    <source>
        <strain evidence="2">PL_HMW_Pooled</strain>
    </source>
</reference>
<comment type="caution">
    <text evidence="2">The sequence shown here is derived from an EMBL/GenBank/DDBJ whole genome shotgun (WGS) entry which is preliminary data.</text>
</comment>
<dbReference type="AlphaFoldDB" id="A0AAE1H0W4"/>
<sequence length="183" mass="19519">MRGYLGMTVHLVRGENLISIELAAHPMPERKASANLEKGADLCNSWGIIPEKVSAVITDGGSNITAAVRVFFGPDKHVSCFAHALNGIGQSVIELHAKRPVLSEEADGFDDADATAAAAAEDIPEDEDDIDDAEEDAEDDDDDEEDGGRAPAAQIEVATNDLLSMQADQGVKQPVRLIQEVRT</sequence>
<organism evidence="2 3">
    <name type="scientific">Frankliniella fusca</name>
    <dbReference type="NCBI Taxonomy" id="407009"/>
    <lineage>
        <taxon>Eukaryota</taxon>
        <taxon>Metazoa</taxon>
        <taxon>Ecdysozoa</taxon>
        <taxon>Arthropoda</taxon>
        <taxon>Hexapoda</taxon>
        <taxon>Insecta</taxon>
        <taxon>Pterygota</taxon>
        <taxon>Neoptera</taxon>
        <taxon>Paraneoptera</taxon>
        <taxon>Thysanoptera</taxon>
        <taxon>Terebrantia</taxon>
        <taxon>Thripoidea</taxon>
        <taxon>Thripidae</taxon>
        <taxon>Frankliniella</taxon>
    </lineage>
</organism>
<gene>
    <name evidence="2" type="ORF">KUF71_004473</name>
</gene>